<dbReference type="PANTHER" id="PTHR43833:SF7">
    <property type="entry name" value="KTR SYSTEM POTASSIUM UPTAKE PROTEIN C"/>
    <property type="match status" value="1"/>
</dbReference>
<dbReference type="Gene3D" id="3.40.50.720">
    <property type="entry name" value="NAD(P)-binding Rossmann-like Domain"/>
    <property type="match status" value="1"/>
</dbReference>
<evidence type="ECO:0000313" key="3">
    <source>
        <dbReference type="EMBL" id="SUI90493.1"/>
    </source>
</evidence>
<dbReference type="PROSITE" id="PS51201">
    <property type="entry name" value="RCK_N"/>
    <property type="match status" value="1"/>
</dbReference>
<evidence type="ECO:0000313" key="2">
    <source>
        <dbReference type="EMBL" id="PTA48667.1"/>
    </source>
</evidence>
<reference evidence="3 5" key="3">
    <citation type="submission" date="2018-06" db="EMBL/GenBank/DDBJ databases">
        <authorList>
            <consortium name="Pathogen Informatics"/>
            <person name="Doyle S."/>
        </authorList>
    </citation>
    <scope>NUCLEOTIDE SEQUENCE [LARGE SCALE GENOMIC DNA]</scope>
    <source>
        <strain evidence="3 5">NCTC10736</strain>
    </source>
</reference>
<evidence type="ECO:0000313" key="5">
    <source>
        <dbReference type="Proteomes" id="UP000255061"/>
    </source>
</evidence>
<keyword evidence="4" id="KW-1185">Reference proteome</keyword>
<dbReference type="AlphaFoldDB" id="A0A1N6V4V1"/>
<name>A0A1N6V4V1_9GAMM</name>
<protein>
    <submittedName>
        <fullName evidence="3">Ktr system potassium uptake protein A</fullName>
    </submittedName>
    <submittedName>
        <fullName evidence="2">TrkA family potassium uptake protein</fullName>
    </submittedName>
</protein>
<dbReference type="RefSeq" id="WP_076497470.1">
    <property type="nucleotide sequence ID" value="NZ_FTNN01000003.1"/>
</dbReference>
<dbReference type="PANTHER" id="PTHR43833">
    <property type="entry name" value="POTASSIUM CHANNEL PROTEIN 2-RELATED-RELATED"/>
    <property type="match status" value="1"/>
</dbReference>
<sequence length="233" mass="25332">MAHFTVIGLGRFGVAASHELIHLGHTVTGVDSDPKMVEKYVESLTEAVICDCSDETALRELDLASSDVVLVAIGKDMQSSLLCTLALKNLGVNVIWVKASTKAHHTIVSKLGVDRIIHPEEEMGIRVAQSLNYPMVSNFLPIGDGLYVVEIHIKAHLDQTVLSKLLGTTLDDSTDDSQTNVERNPKGKVTAVMVKRDLAVFSKLDGNFVLQTNDALLLCGSRSELKYLAPRLV</sequence>
<organism evidence="3 5">
    <name type="scientific">Shewanella morhuae</name>
    <dbReference type="NCBI Taxonomy" id="365591"/>
    <lineage>
        <taxon>Bacteria</taxon>
        <taxon>Pseudomonadati</taxon>
        <taxon>Pseudomonadota</taxon>
        <taxon>Gammaproteobacteria</taxon>
        <taxon>Alteromonadales</taxon>
        <taxon>Shewanellaceae</taxon>
        <taxon>Shewanella</taxon>
    </lineage>
</organism>
<dbReference type="EMBL" id="PYSG01000003">
    <property type="protein sequence ID" value="PTA48667.1"/>
    <property type="molecule type" value="Genomic_DNA"/>
</dbReference>
<evidence type="ECO:0000259" key="1">
    <source>
        <dbReference type="PROSITE" id="PS51201"/>
    </source>
</evidence>
<accession>A0A1N6V4V1</accession>
<dbReference type="InterPro" id="IPR036721">
    <property type="entry name" value="RCK_C_sf"/>
</dbReference>
<dbReference type="Proteomes" id="UP000255061">
    <property type="component" value="Unassembled WGS sequence"/>
</dbReference>
<dbReference type="Proteomes" id="UP000240506">
    <property type="component" value="Unassembled WGS sequence"/>
</dbReference>
<feature type="domain" description="RCK N-terminal" evidence="1">
    <location>
        <begin position="1"/>
        <end position="117"/>
    </location>
</feature>
<dbReference type="EMBL" id="UGYV01000001">
    <property type="protein sequence ID" value="SUI90493.1"/>
    <property type="molecule type" value="Genomic_DNA"/>
</dbReference>
<evidence type="ECO:0000313" key="4">
    <source>
        <dbReference type="Proteomes" id="UP000240506"/>
    </source>
</evidence>
<dbReference type="GO" id="GO:0006813">
    <property type="term" value="P:potassium ion transport"/>
    <property type="evidence" value="ECO:0007669"/>
    <property type="project" value="InterPro"/>
</dbReference>
<dbReference type="InterPro" id="IPR036291">
    <property type="entry name" value="NAD(P)-bd_dom_sf"/>
</dbReference>
<dbReference type="InterPro" id="IPR003148">
    <property type="entry name" value="RCK_N"/>
</dbReference>
<dbReference type="Pfam" id="PF02254">
    <property type="entry name" value="TrkA_N"/>
    <property type="match status" value="1"/>
</dbReference>
<proteinExistence type="predicted"/>
<dbReference type="SUPFAM" id="SSF116726">
    <property type="entry name" value="TrkA C-terminal domain-like"/>
    <property type="match status" value="1"/>
</dbReference>
<dbReference type="Gene3D" id="3.30.70.1450">
    <property type="entry name" value="Regulator of K+ conductance, C-terminal domain"/>
    <property type="match status" value="1"/>
</dbReference>
<dbReference type="STRING" id="365591.SAMN05421840_103344"/>
<dbReference type="SUPFAM" id="SSF51735">
    <property type="entry name" value="NAD(P)-binding Rossmann-fold domains"/>
    <property type="match status" value="1"/>
</dbReference>
<dbReference type="OrthoDB" id="9776294at2"/>
<accession>A0A380AZ58</accession>
<reference evidence="2" key="1">
    <citation type="submission" date="2018-03" db="EMBL/GenBank/DDBJ databases">
        <authorList>
            <person name="Dailey F.E."/>
        </authorList>
    </citation>
    <scope>NUCLEOTIDE SEQUENCE</scope>
    <source>
        <strain evidence="2">CW7</strain>
    </source>
</reference>
<gene>
    <name evidence="3" type="primary">ktrA</name>
    <name evidence="2" type="ORF">C9I43_16460</name>
    <name evidence="3" type="ORF">NCTC10736_03086</name>
</gene>
<dbReference type="InterPro" id="IPR050721">
    <property type="entry name" value="Trk_Ktr_HKT_K-transport"/>
</dbReference>
<reference evidence="2 4" key="2">
    <citation type="submission" date="2018-04" db="EMBL/GenBank/DDBJ databases">
        <title>Genomic sequence of a freshwater isolate of Shewanella morhuae.</title>
        <authorList>
            <person name="Castillo D.E."/>
            <person name="Gram L."/>
        </authorList>
    </citation>
    <scope>NUCLEOTIDE SEQUENCE [LARGE SCALE GENOMIC DNA]</scope>
    <source>
        <strain evidence="2 4">CW7</strain>
    </source>
</reference>